<protein>
    <submittedName>
        <fullName evidence="2">Jasmonate-zim-domain protein 3</fullName>
    </submittedName>
</protein>
<keyword evidence="1" id="KW-0812">Transmembrane</keyword>
<accession>A0ABD1RYC5</accession>
<reference evidence="3" key="1">
    <citation type="submission" date="2024-07" db="EMBL/GenBank/DDBJ databases">
        <title>Two chromosome-level genome assemblies of Korean endemic species Abeliophyllum distichum and Forsythia ovata (Oleaceae).</title>
        <authorList>
            <person name="Jang H."/>
        </authorList>
    </citation>
    <scope>NUCLEOTIDE SEQUENCE [LARGE SCALE GENOMIC DNA]</scope>
</reference>
<dbReference type="AlphaFoldDB" id="A0ABD1RYC5"/>
<keyword evidence="1" id="KW-0472">Membrane</keyword>
<dbReference type="EMBL" id="JBFOLK010000008">
    <property type="protein sequence ID" value="KAL2493460.1"/>
    <property type="molecule type" value="Genomic_DNA"/>
</dbReference>
<evidence type="ECO:0000313" key="2">
    <source>
        <dbReference type="EMBL" id="KAL2493460.1"/>
    </source>
</evidence>
<proteinExistence type="predicted"/>
<name>A0ABD1RYC5_9LAMI</name>
<sequence>MSSILNSQGLAVVTAMAISAATIILFDHFRVKHLPENQDSTSDKQVLKSCLSLGGSKERVKMKKKRVQFADVAASGFPDLSSVNNYNSEQKLKMEISKYTRNIQKFSYCYSSSQTRFCKTDNIKIREVISEKRLFGCNFCPTPLTGSCRRRSSTVSVGCTVDRKDPKDLQQKITDGDIDIPRD</sequence>
<dbReference type="Proteomes" id="UP001604336">
    <property type="component" value="Unassembled WGS sequence"/>
</dbReference>
<dbReference type="PANTHER" id="PTHR33564">
    <property type="entry name" value="TRANSMEMBRANE PROTEIN"/>
    <property type="match status" value="1"/>
</dbReference>
<dbReference type="Gene3D" id="1.10.10.250">
    <property type="entry name" value="Ribosomal protein L11, C-terminal domain"/>
    <property type="match status" value="1"/>
</dbReference>
<feature type="transmembrane region" description="Helical" evidence="1">
    <location>
        <begin position="6"/>
        <end position="26"/>
    </location>
</feature>
<gene>
    <name evidence="2" type="ORF">Adt_29088</name>
</gene>
<evidence type="ECO:0000313" key="3">
    <source>
        <dbReference type="Proteomes" id="UP001604336"/>
    </source>
</evidence>
<keyword evidence="1" id="KW-1133">Transmembrane helix</keyword>
<comment type="caution">
    <text evidence="2">The sequence shown here is derived from an EMBL/GenBank/DDBJ whole genome shotgun (WGS) entry which is preliminary data.</text>
</comment>
<evidence type="ECO:0000256" key="1">
    <source>
        <dbReference type="SAM" id="Phobius"/>
    </source>
</evidence>
<dbReference type="InterPro" id="IPR036769">
    <property type="entry name" value="Ribosomal_uL11_C_sf"/>
</dbReference>
<organism evidence="2 3">
    <name type="scientific">Abeliophyllum distichum</name>
    <dbReference type="NCBI Taxonomy" id="126358"/>
    <lineage>
        <taxon>Eukaryota</taxon>
        <taxon>Viridiplantae</taxon>
        <taxon>Streptophyta</taxon>
        <taxon>Embryophyta</taxon>
        <taxon>Tracheophyta</taxon>
        <taxon>Spermatophyta</taxon>
        <taxon>Magnoliopsida</taxon>
        <taxon>eudicotyledons</taxon>
        <taxon>Gunneridae</taxon>
        <taxon>Pentapetalae</taxon>
        <taxon>asterids</taxon>
        <taxon>lamiids</taxon>
        <taxon>Lamiales</taxon>
        <taxon>Oleaceae</taxon>
        <taxon>Forsythieae</taxon>
        <taxon>Abeliophyllum</taxon>
    </lineage>
</organism>
<dbReference type="PANTHER" id="PTHR33564:SF15">
    <property type="entry name" value="PROTEIN, PUTATIVE-RELATED"/>
    <property type="match status" value="1"/>
</dbReference>
<keyword evidence="3" id="KW-1185">Reference proteome</keyword>